<reference evidence="10 11" key="1">
    <citation type="submission" date="2014-02" db="EMBL/GenBank/DDBJ databases">
        <title>Single nucleus genome sequencing reveals high similarity among nuclei of an endomycorrhizal fungus.</title>
        <authorList>
            <person name="Lin K."/>
            <person name="Geurts R."/>
            <person name="Zhang Z."/>
            <person name="Limpens E."/>
            <person name="Saunders D.G."/>
            <person name="Mu D."/>
            <person name="Pang E."/>
            <person name="Cao H."/>
            <person name="Cha H."/>
            <person name="Lin T."/>
            <person name="Zhou Q."/>
            <person name="Shang Y."/>
            <person name="Li Y."/>
            <person name="Ivanov S."/>
            <person name="Sharma T."/>
            <person name="Velzen R.V."/>
            <person name="Ruijter N.D."/>
            <person name="Aanen D.K."/>
            <person name="Win J."/>
            <person name="Kamoun S."/>
            <person name="Bisseling T."/>
            <person name="Huang S."/>
        </authorList>
    </citation>
    <scope>NUCLEOTIDE SEQUENCE [LARGE SCALE GENOMIC DNA]</scope>
    <source>
        <strain evidence="11">DAOM197198w</strain>
    </source>
</reference>
<keyword evidence="6" id="KW-0238">DNA-binding</keyword>
<dbReference type="InterPro" id="IPR036236">
    <property type="entry name" value="Znf_C2H2_sf"/>
</dbReference>
<protein>
    <submittedName>
        <fullName evidence="10">Azf1p</fullName>
    </submittedName>
</protein>
<evidence type="ECO:0000259" key="9">
    <source>
        <dbReference type="PROSITE" id="PS50157"/>
    </source>
</evidence>
<keyword evidence="4 8" id="KW-0863">Zinc-finger</keyword>
<dbReference type="FunFam" id="3.30.160.60:FF:000104">
    <property type="entry name" value="Transcriptional repressor protein YY1"/>
    <property type="match status" value="1"/>
</dbReference>
<dbReference type="PROSITE" id="PS50157">
    <property type="entry name" value="ZINC_FINGER_C2H2_2"/>
    <property type="match status" value="3"/>
</dbReference>
<keyword evidence="2" id="KW-0479">Metal-binding</keyword>
<dbReference type="AlphaFoldDB" id="A0A015LZG7"/>
<feature type="domain" description="C2H2-type" evidence="9">
    <location>
        <begin position="51"/>
        <end position="80"/>
    </location>
</feature>
<feature type="domain" description="C2H2-type" evidence="9">
    <location>
        <begin position="81"/>
        <end position="110"/>
    </location>
</feature>
<keyword evidence="11" id="KW-1185">Reference proteome</keyword>
<keyword evidence="3" id="KW-0677">Repeat</keyword>
<dbReference type="InterPro" id="IPR013087">
    <property type="entry name" value="Znf_C2H2_type"/>
</dbReference>
<dbReference type="PROSITE" id="PS00028">
    <property type="entry name" value="ZINC_FINGER_C2H2_1"/>
    <property type="match status" value="3"/>
</dbReference>
<dbReference type="PANTHER" id="PTHR23235">
    <property type="entry name" value="KRUEPPEL-LIKE TRANSCRIPTION FACTOR"/>
    <property type="match status" value="1"/>
</dbReference>
<evidence type="ECO:0000313" key="11">
    <source>
        <dbReference type="Proteomes" id="UP000022910"/>
    </source>
</evidence>
<dbReference type="GO" id="GO:0008270">
    <property type="term" value="F:zinc ion binding"/>
    <property type="evidence" value="ECO:0007669"/>
    <property type="project" value="UniProtKB-KW"/>
</dbReference>
<dbReference type="GO" id="GO:0000981">
    <property type="term" value="F:DNA-binding transcription factor activity, RNA polymerase II-specific"/>
    <property type="evidence" value="ECO:0007669"/>
    <property type="project" value="UniProtKB-ARBA"/>
</dbReference>
<evidence type="ECO:0000256" key="1">
    <source>
        <dbReference type="ARBA" id="ARBA00004123"/>
    </source>
</evidence>
<keyword evidence="5" id="KW-0862">Zinc</keyword>
<dbReference type="STRING" id="1432141.A0A015LZG7"/>
<evidence type="ECO:0000256" key="8">
    <source>
        <dbReference type="PROSITE-ProRule" id="PRU00042"/>
    </source>
</evidence>
<comment type="subcellular location">
    <subcellularLocation>
        <location evidence="1">Nucleus</location>
    </subcellularLocation>
</comment>
<dbReference type="GO" id="GO:0000978">
    <property type="term" value="F:RNA polymerase II cis-regulatory region sequence-specific DNA binding"/>
    <property type="evidence" value="ECO:0007669"/>
    <property type="project" value="TreeGrafter"/>
</dbReference>
<proteinExistence type="predicted"/>
<dbReference type="Proteomes" id="UP000022910">
    <property type="component" value="Unassembled WGS sequence"/>
</dbReference>
<feature type="domain" description="C2H2-type" evidence="9">
    <location>
        <begin position="111"/>
        <end position="134"/>
    </location>
</feature>
<evidence type="ECO:0000256" key="7">
    <source>
        <dbReference type="ARBA" id="ARBA00023242"/>
    </source>
</evidence>
<dbReference type="SUPFAM" id="SSF57667">
    <property type="entry name" value="beta-beta-alpha zinc fingers"/>
    <property type="match status" value="2"/>
</dbReference>
<sequence>MTSSRMDGTMNYFLSDQIQSQVYVNGIKFLKSNKKNYQIVNEPMNPDKIKFLCNYPGCTKHFKDNHHLKVHQRKHTGEKPFTCDYQGCKRRFSQKNNLKTHQRIHKGERPYECEVCHKTFRQPTNLNAHRKRIHEPFLLW</sequence>
<keyword evidence="7" id="KW-0539">Nucleus</keyword>
<evidence type="ECO:0000256" key="5">
    <source>
        <dbReference type="ARBA" id="ARBA00022833"/>
    </source>
</evidence>
<evidence type="ECO:0000256" key="6">
    <source>
        <dbReference type="ARBA" id="ARBA00023125"/>
    </source>
</evidence>
<dbReference type="GO" id="GO:0005634">
    <property type="term" value="C:nucleus"/>
    <property type="evidence" value="ECO:0007669"/>
    <property type="project" value="UniProtKB-SubCell"/>
</dbReference>
<evidence type="ECO:0000256" key="3">
    <source>
        <dbReference type="ARBA" id="ARBA00022737"/>
    </source>
</evidence>
<dbReference type="PANTHER" id="PTHR23235:SF120">
    <property type="entry name" value="KRUPPEL-LIKE FACTOR 15"/>
    <property type="match status" value="1"/>
</dbReference>
<dbReference type="FunFam" id="3.30.160.60:FF:000072">
    <property type="entry name" value="zinc finger protein 143 isoform X1"/>
    <property type="match status" value="1"/>
</dbReference>
<name>A0A015LZG7_RHIIW</name>
<dbReference type="OrthoDB" id="8117402at2759"/>
<dbReference type="EMBL" id="JEMT01026061">
    <property type="protein sequence ID" value="EXX60058.1"/>
    <property type="molecule type" value="Genomic_DNA"/>
</dbReference>
<evidence type="ECO:0000256" key="2">
    <source>
        <dbReference type="ARBA" id="ARBA00022723"/>
    </source>
</evidence>
<comment type="caution">
    <text evidence="10">The sequence shown here is derived from an EMBL/GenBank/DDBJ whole genome shotgun (WGS) entry which is preliminary data.</text>
</comment>
<dbReference type="HOGENOM" id="CLU_1836189_0_0_1"/>
<accession>A0A015LZG7</accession>
<evidence type="ECO:0000313" key="10">
    <source>
        <dbReference type="EMBL" id="EXX60058.1"/>
    </source>
</evidence>
<dbReference type="FunFam" id="3.30.160.60:FF:001668">
    <property type="entry name" value="transcriptional repressor CTCF"/>
    <property type="match status" value="1"/>
</dbReference>
<dbReference type="SMR" id="A0A015LZG7"/>
<dbReference type="Gene3D" id="3.30.160.60">
    <property type="entry name" value="Classic Zinc Finger"/>
    <property type="match status" value="3"/>
</dbReference>
<gene>
    <name evidence="10" type="ORF">RirG_183470</name>
</gene>
<organism evidence="10 11">
    <name type="scientific">Rhizophagus irregularis (strain DAOM 197198w)</name>
    <name type="common">Glomus intraradices</name>
    <dbReference type="NCBI Taxonomy" id="1432141"/>
    <lineage>
        <taxon>Eukaryota</taxon>
        <taxon>Fungi</taxon>
        <taxon>Fungi incertae sedis</taxon>
        <taxon>Mucoromycota</taxon>
        <taxon>Glomeromycotina</taxon>
        <taxon>Glomeromycetes</taxon>
        <taxon>Glomerales</taxon>
        <taxon>Glomeraceae</taxon>
        <taxon>Rhizophagus</taxon>
    </lineage>
</organism>
<evidence type="ECO:0000256" key="4">
    <source>
        <dbReference type="ARBA" id="ARBA00022771"/>
    </source>
</evidence>
<dbReference type="SMART" id="SM00355">
    <property type="entry name" value="ZnF_C2H2"/>
    <property type="match status" value="3"/>
</dbReference>
<dbReference type="Pfam" id="PF00096">
    <property type="entry name" value="zf-C2H2"/>
    <property type="match status" value="3"/>
</dbReference>